<name>C8W0P6_DESAS</name>
<dbReference type="KEGG" id="dae:Dtox_2495"/>
<organism evidence="1 2">
    <name type="scientific">Desulfofarcimen acetoxidans (strain ATCC 49208 / DSM 771 / KCTC 5769 / VKM B-1644 / 5575)</name>
    <name type="common">Desulfotomaculum acetoxidans</name>
    <dbReference type="NCBI Taxonomy" id="485916"/>
    <lineage>
        <taxon>Bacteria</taxon>
        <taxon>Bacillati</taxon>
        <taxon>Bacillota</taxon>
        <taxon>Clostridia</taxon>
        <taxon>Eubacteriales</taxon>
        <taxon>Peptococcaceae</taxon>
        <taxon>Desulfofarcimen</taxon>
    </lineage>
</organism>
<dbReference type="NCBIfam" id="NF047340">
    <property type="entry name" value="Athe_2463_dom"/>
    <property type="match status" value="1"/>
</dbReference>
<proteinExistence type="predicted"/>
<gene>
    <name evidence="1" type="ordered locus">Dtox_2495</name>
</gene>
<dbReference type="EMBL" id="CP001720">
    <property type="protein sequence ID" value="ACV63301.1"/>
    <property type="molecule type" value="Genomic_DNA"/>
</dbReference>
<dbReference type="AlphaFoldDB" id="C8W0P6"/>
<dbReference type="HOGENOM" id="CLU_356711_0_0_9"/>
<dbReference type="Proteomes" id="UP000002217">
    <property type="component" value="Chromosome"/>
</dbReference>
<reference evidence="1 2" key="1">
    <citation type="journal article" date="2009" name="Stand. Genomic Sci.">
        <title>Complete genome sequence of Desulfotomaculum acetoxidans type strain (5575).</title>
        <authorList>
            <person name="Spring S."/>
            <person name="Lapidus A."/>
            <person name="Schroder M."/>
            <person name="Gleim D."/>
            <person name="Sims D."/>
            <person name="Meincke L."/>
            <person name="Glavina Del Rio T."/>
            <person name="Tice H."/>
            <person name="Copeland A."/>
            <person name="Cheng J.F."/>
            <person name="Lucas S."/>
            <person name="Chen F."/>
            <person name="Nolan M."/>
            <person name="Bruce D."/>
            <person name="Goodwin L."/>
            <person name="Pitluck S."/>
            <person name="Ivanova N."/>
            <person name="Mavromatis K."/>
            <person name="Mikhailova N."/>
            <person name="Pati A."/>
            <person name="Chen A."/>
            <person name="Palaniappan K."/>
            <person name="Land M."/>
            <person name="Hauser L."/>
            <person name="Chang Y.J."/>
            <person name="Jeffries C.D."/>
            <person name="Chain P."/>
            <person name="Saunders E."/>
            <person name="Brettin T."/>
            <person name="Detter J.C."/>
            <person name="Goker M."/>
            <person name="Bristow J."/>
            <person name="Eisen J.A."/>
            <person name="Markowitz V."/>
            <person name="Hugenholtz P."/>
            <person name="Kyrpides N.C."/>
            <person name="Klenk H.P."/>
            <person name="Han C."/>
        </authorList>
    </citation>
    <scope>NUCLEOTIDE SEQUENCE [LARGE SCALE GENOMIC DNA]</scope>
    <source>
        <strain evidence="2">ATCC 49208 / DSM 771 / VKM B-1644</strain>
    </source>
</reference>
<dbReference type="OrthoDB" id="1788793at2"/>
<evidence type="ECO:0000313" key="2">
    <source>
        <dbReference type="Proteomes" id="UP000002217"/>
    </source>
</evidence>
<sequence>MVKFRINTLHQRRLFVAFFIFTLFLLSTGVSYAGTGLEDALQALNLPSSISVQGKMIYARVDGNRIVYGNPGDVIGVNPAQQYKDGQYRYLGYTYTGEPFTNQEFPNDDTLTTWEQRNWISQPWDKQYKLCGENDEFIPDSSWDMILSQVPPIIADPSYLKVLSEPLVAWINNDLVAAVGSVRVWHKDSSGKIWYETFNIDPTLAIGLKTNNDISITIDSGVPKNTTVKPGDKFTGHATLLANKISGNGSSVIPVNIYQQLNSQGTYIQQKITSKNTSQTTFTTEDNKRFNAYSWIVHSEGDTITFDFDWICPDDVSKIKFTAGVNLDYPGESDQVSPAESKMQNVITETDYGNNKAWVEVPIGDISAVPIIPVDGIDIEATSIDSGVPSGTNAQPGKTYTGKAIFTTIKLPAPGEYHLPVNIYHQPGGKGTYYQAKIKNLKLSTFTTSTGTTFSAYELVIKKQGDTVEVIFDWTCPAAGKTKLVTATNLDYPGDTDQVSPVNGKMSITTTEADYSNNKAWVELQTDYQNLWVEILEYPTSVQTSTNTTVKARIHNDRGELLTTRLVWKVNGNIIKDIQNYDVIGTLDAGVSFTMPSNGASVTVEVNPDRDRPSTETSFIDNKASCYINAVAVPTTPSDGSSALSIDISAPAAVEAFKSWKYTVEITTYFKKPKVSGDEEEPSPPTITMNVNATGQSADTNVDYNYDTGYQKIIPVTKTAKETFSAGWGKKTHTYTYTHPGTGLWGQPTSVIIKATAAGGSKNATDTAKVQINPLSIPNLEIQLYQ</sequence>
<keyword evidence="2" id="KW-1185">Reference proteome</keyword>
<accession>C8W0P6</accession>
<evidence type="ECO:0000313" key="1">
    <source>
        <dbReference type="EMBL" id="ACV63301.1"/>
    </source>
</evidence>
<dbReference type="RefSeq" id="WP_015758001.1">
    <property type="nucleotide sequence ID" value="NC_013216.1"/>
</dbReference>
<protein>
    <submittedName>
        <fullName evidence="1">Uncharacterized protein</fullName>
    </submittedName>
</protein>